<dbReference type="EMBL" id="JAQAHH010000006">
    <property type="protein sequence ID" value="MDP9500824.1"/>
    <property type="molecule type" value="Genomic_DNA"/>
</dbReference>
<organism evidence="7 8">
    <name type="scientific">Bisgaard Taxon 45</name>
    <dbReference type="NCBI Taxonomy" id="304289"/>
    <lineage>
        <taxon>Bacteria</taxon>
        <taxon>Pseudomonadati</taxon>
        <taxon>Pseudomonadota</taxon>
        <taxon>Gammaproteobacteria</taxon>
        <taxon>Pasteurellales</taxon>
        <taxon>Pasteurellaceae</taxon>
    </lineage>
</organism>
<keyword evidence="2" id="KW-1003">Cell membrane</keyword>
<dbReference type="NCBIfam" id="NF008556">
    <property type="entry name" value="PRK11492.1"/>
    <property type="match status" value="1"/>
</dbReference>
<dbReference type="Gene3D" id="1.10.287.3510">
    <property type="match status" value="1"/>
</dbReference>
<evidence type="ECO:0000256" key="4">
    <source>
        <dbReference type="ARBA" id="ARBA00022989"/>
    </source>
</evidence>
<accession>A0ABT9KFJ0</accession>
<keyword evidence="4 6" id="KW-1133">Transmembrane helix</keyword>
<dbReference type="InterPro" id="IPR038730">
    <property type="entry name" value="HyfE-like"/>
</dbReference>
<comment type="subcellular location">
    <subcellularLocation>
        <location evidence="1">Cell membrane</location>
        <topology evidence="1">Multi-pass membrane protein</topology>
    </subcellularLocation>
</comment>
<keyword evidence="3 6" id="KW-0812">Transmembrane</keyword>
<feature type="transmembrane region" description="Helical" evidence="6">
    <location>
        <begin position="92"/>
        <end position="111"/>
    </location>
</feature>
<evidence type="ECO:0000256" key="6">
    <source>
        <dbReference type="SAM" id="Phobius"/>
    </source>
</evidence>
<evidence type="ECO:0000256" key="2">
    <source>
        <dbReference type="ARBA" id="ARBA00022475"/>
    </source>
</evidence>
<feature type="transmembrane region" description="Helical" evidence="6">
    <location>
        <begin position="57"/>
        <end position="80"/>
    </location>
</feature>
<dbReference type="PANTHER" id="PTHR38601:SF1">
    <property type="entry name" value="HYDROGENASE-4 COMPONENT E"/>
    <property type="match status" value="1"/>
</dbReference>
<protein>
    <submittedName>
        <fullName evidence="7">Hydrogenase 4 membrane subunit</fullName>
    </submittedName>
</protein>
<reference evidence="7 8" key="1">
    <citation type="submission" date="2022-12" db="EMBL/GenBank/DDBJ databases">
        <title>Genome sequence of Pasteurellaceae Bisgaard Taxon 45.</title>
        <authorList>
            <person name="Foggin C."/>
            <person name="Rosen L.E."/>
            <person name="Henton M."/>
            <person name="Buys A."/>
            <person name="Floyd T."/>
            <person name="Turner A.D."/>
            <person name="Tarbin J."/>
            <person name="Lloyd A.S."/>
            <person name="Chaitezvi C."/>
            <person name="Ellis R.J."/>
            <person name="Roberts H.C."/>
            <person name="Dastjerdi A."/>
            <person name="Nunez A."/>
            <person name="Van Vliet A.H."/>
            <person name="Steinbach F."/>
        </authorList>
    </citation>
    <scope>NUCLEOTIDE SEQUENCE [LARGE SCALE GENOMIC DNA]</scope>
    <source>
        <strain evidence="7 8">VF20HR</strain>
    </source>
</reference>
<evidence type="ECO:0000313" key="8">
    <source>
        <dbReference type="Proteomes" id="UP001224083"/>
    </source>
</evidence>
<evidence type="ECO:0000313" key="7">
    <source>
        <dbReference type="EMBL" id="MDP9500824.1"/>
    </source>
</evidence>
<keyword evidence="5 6" id="KW-0472">Membrane</keyword>
<evidence type="ECO:0000256" key="5">
    <source>
        <dbReference type="ARBA" id="ARBA00023136"/>
    </source>
</evidence>
<dbReference type="Proteomes" id="UP001224083">
    <property type="component" value="Unassembled WGS sequence"/>
</dbReference>
<feature type="transmembrane region" description="Helical" evidence="6">
    <location>
        <begin position="31"/>
        <end position="51"/>
    </location>
</feature>
<dbReference type="PANTHER" id="PTHR38601">
    <property type="entry name" value="HYDROGENASE-4 COMPONENT E"/>
    <property type="match status" value="1"/>
</dbReference>
<feature type="transmembrane region" description="Helical" evidence="6">
    <location>
        <begin position="6"/>
        <end position="24"/>
    </location>
</feature>
<gene>
    <name evidence="7" type="primary">hyfE</name>
    <name evidence="7" type="ORF">O7M46_07610</name>
</gene>
<dbReference type="InterPro" id="IPR039428">
    <property type="entry name" value="NUOK/Mnh_C1-like"/>
</dbReference>
<proteinExistence type="predicted"/>
<feature type="transmembrane region" description="Helical" evidence="6">
    <location>
        <begin position="123"/>
        <end position="142"/>
    </location>
</feature>
<comment type="caution">
    <text evidence="7">The sequence shown here is derived from an EMBL/GenBank/DDBJ whole genome shotgun (WGS) entry which is preliminary data.</text>
</comment>
<name>A0ABT9KFJ0_9PAST</name>
<evidence type="ECO:0000256" key="1">
    <source>
        <dbReference type="ARBA" id="ARBA00004651"/>
    </source>
</evidence>
<keyword evidence="8" id="KW-1185">Reference proteome</keyword>
<dbReference type="Pfam" id="PF00420">
    <property type="entry name" value="Oxidored_q2"/>
    <property type="match status" value="1"/>
</dbReference>
<sequence length="215" mass="23753">MTSLLFVNSLAGLLIFTSIIIIYTKKVKSAAIGYAIQSFVLVALFFSLADVMQAHELYVWSISAFFTKVVFVPALILYMVKKLPENDFSDGLNKAWLLPILPIVMLVSHLIVEPINLTVVENLKPALAVSFAHFFLGLLCIASQRHILKQVFGYCLMENGAHLSLALLANNAPKLVEIGISTDAIFAMIIMVVLVNKIYHKINSLDSKDLSELKG</sequence>
<evidence type="ECO:0000256" key="3">
    <source>
        <dbReference type="ARBA" id="ARBA00022692"/>
    </source>
</evidence>
<feature type="transmembrane region" description="Helical" evidence="6">
    <location>
        <begin position="175"/>
        <end position="195"/>
    </location>
</feature>